<evidence type="ECO:0000313" key="19">
    <source>
        <dbReference type="EMBL" id="KAG0564156.1"/>
    </source>
</evidence>
<dbReference type="SUPFAM" id="SSF47741">
    <property type="entry name" value="CO dehydrogenase ISP C-domain like"/>
    <property type="match status" value="1"/>
</dbReference>
<dbReference type="SMART" id="SM01092">
    <property type="entry name" value="CO_deh_flav_C"/>
    <property type="match status" value="1"/>
</dbReference>
<dbReference type="GO" id="GO:0005506">
    <property type="term" value="F:iron ion binding"/>
    <property type="evidence" value="ECO:0007669"/>
    <property type="project" value="InterPro"/>
</dbReference>
<feature type="binding site" evidence="15">
    <location>
        <position position="122"/>
    </location>
    <ligand>
        <name>[2Fe-2S] cluster</name>
        <dbReference type="ChEBI" id="CHEBI:190135"/>
        <label>2</label>
    </ligand>
</feature>
<reference evidence="19" key="1">
    <citation type="submission" date="2020-06" db="EMBL/GenBank/DDBJ databases">
        <title>WGS assembly of Ceratodon purpureus strain R40.</title>
        <authorList>
            <person name="Carey S.B."/>
            <person name="Jenkins J."/>
            <person name="Shu S."/>
            <person name="Lovell J.T."/>
            <person name="Sreedasyam A."/>
            <person name="Maumus F."/>
            <person name="Tiley G.P."/>
            <person name="Fernandez-Pozo N."/>
            <person name="Barry K."/>
            <person name="Chen C."/>
            <person name="Wang M."/>
            <person name="Lipzen A."/>
            <person name="Daum C."/>
            <person name="Saski C.A."/>
            <person name="Payton A.C."/>
            <person name="Mcbreen J.C."/>
            <person name="Conrad R.E."/>
            <person name="Kollar L.M."/>
            <person name="Olsson S."/>
            <person name="Huttunen S."/>
            <person name="Landis J.B."/>
            <person name="Wickett N.J."/>
            <person name="Johnson M.G."/>
            <person name="Rensing S.A."/>
            <person name="Grimwood J."/>
            <person name="Schmutz J."/>
            <person name="Mcdaniel S.F."/>
        </authorList>
    </citation>
    <scope>NUCLEOTIDE SEQUENCE</scope>
    <source>
        <strain evidence="19">R40</strain>
    </source>
</reference>
<accession>A0A8T0GWU8</accession>
<evidence type="ECO:0000259" key="18">
    <source>
        <dbReference type="PROSITE" id="PS51387"/>
    </source>
</evidence>
<dbReference type="InterPro" id="IPR000674">
    <property type="entry name" value="Ald_Oxase/Xan_DH_a/b"/>
</dbReference>
<dbReference type="InterPro" id="IPR008274">
    <property type="entry name" value="AldOxase/xan_DH_MoCoBD1"/>
</dbReference>
<keyword evidence="5 15" id="KW-0001">2Fe-2S</keyword>
<dbReference type="Gene3D" id="1.10.150.120">
    <property type="entry name" value="[2Fe-2S]-binding domain"/>
    <property type="match status" value="1"/>
</dbReference>
<dbReference type="PROSITE" id="PS00197">
    <property type="entry name" value="2FE2S_FER_1"/>
    <property type="match status" value="1"/>
</dbReference>
<dbReference type="PROSITE" id="PS51085">
    <property type="entry name" value="2FE2S_FER_2"/>
    <property type="match status" value="1"/>
</dbReference>
<evidence type="ECO:0000256" key="16">
    <source>
        <dbReference type="SAM" id="MobiDB-lite"/>
    </source>
</evidence>
<feature type="binding site" evidence="14">
    <location>
        <position position="452"/>
    </location>
    <ligand>
        <name>FAD</name>
        <dbReference type="ChEBI" id="CHEBI:57692"/>
    </ligand>
</feature>
<dbReference type="Pfam" id="PF02738">
    <property type="entry name" value="MoCoBD_1"/>
    <property type="match status" value="1"/>
</dbReference>
<comment type="cofactor">
    <cofactor evidence="15">
        <name>[2Fe-2S] cluster</name>
        <dbReference type="ChEBI" id="CHEBI:190135"/>
    </cofactor>
    <text evidence="15">Binds 2 [2Fe-2S] clusters.</text>
</comment>
<evidence type="ECO:0000256" key="14">
    <source>
        <dbReference type="PIRSR" id="PIRSR000127-2"/>
    </source>
</evidence>
<evidence type="ECO:0000256" key="1">
    <source>
        <dbReference type="ARBA" id="ARBA00001974"/>
    </source>
</evidence>
<feature type="binding site" evidence="15">
    <location>
        <position position="49"/>
    </location>
    <ligand>
        <name>[2Fe-2S] cluster</name>
        <dbReference type="ChEBI" id="CHEBI:190135"/>
        <label>1</label>
    </ligand>
</feature>
<dbReference type="SUPFAM" id="SSF54292">
    <property type="entry name" value="2Fe-2S ferredoxin-like"/>
    <property type="match status" value="1"/>
</dbReference>
<dbReference type="InterPro" id="IPR012675">
    <property type="entry name" value="Beta-grasp_dom_sf"/>
</dbReference>
<gene>
    <name evidence="19" type="ORF">KC19_8G088000</name>
</gene>
<dbReference type="Gene3D" id="3.30.390.50">
    <property type="entry name" value="CO dehydrogenase flavoprotein, C-terminal domain"/>
    <property type="match status" value="1"/>
</dbReference>
<comment type="cofactor">
    <cofactor evidence="1 14">
        <name>FAD</name>
        <dbReference type="ChEBI" id="CHEBI:57692"/>
    </cofactor>
</comment>
<dbReference type="PANTHER" id="PTHR11908:SF132">
    <property type="entry name" value="ALDEHYDE OXIDASE 1-RELATED"/>
    <property type="match status" value="1"/>
</dbReference>
<feature type="domain" description="FAD-binding PCMH-type" evidence="18">
    <location>
        <begin position="265"/>
        <end position="462"/>
    </location>
</feature>
<dbReference type="SUPFAM" id="SSF56003">
    <property type="entry name" value="Molybdenum cofactor-binding domain"/>
    <property type="match status" value="1"/>
</dbReference>
<dbReference type="PIRSF" id="PIRSF000127">
    <property type="entry name" value="Xanthine_DH"/>
    <property type="match status" value="1"/>
</dbReference>
<evidence type="ECO:0000256" key="7">
    <source>
        <dbReference type="ARBA" id="ARBA00022827"/>
    </source>
</evidence>
<dbReference type="GO" id="GO:0016491">
    <property type="term" value="F:oxidoreductase activity"/>
    <property type="evidence" value="ECO:0007669"/>
    <property type="project" value="UniProtKB-KW"/>
</dbReference>
<feature type="binding site" evidence="15">
    <location>
        <position position="1136"/>
    </location>
    <ligand>
        <name>Mo-molybdopterin</name>
        <dbReference type="ChEBI" id="CHEBI:71302"/>
    </ligand>
    <ligandPart>
        <name>Mo</name>
        <dbReference type="ChEBI" id="CHEBI:28685"/>
    </ligandPart>
</feature>
<dbReference type="FunFam" id="3.30.365.10:FF:000001">
    <property type="entry name" value="Xanthine dehydrogenase oxidase"/>
    <property type="match status" value="1"/>
</dbReference>
<dbReference type="InterPro" id="IPR016208">
    <property type="entry name" value="Ald_Oxase/xanthine_DH-like"/>
</dbReference>
<dbReference type="InterPro" id="IPR005107">
    <property type="entry name" value="CO_DH_flav_C"/>
</dbReference>
<keyword evidence="9 15" id="KW-0408">Iron</keyword>
<evidence type="ECO:0000256" key="11">
    <source>
        <dbReference type="ARBA" id="ARBA00023027"/>
    </source>
</evidence>
<keyword evidence="7 14" id="KW-0274">FAD</keyword>
<keyword evidence="20" id="KW-1185">Reference proteome</keyword>
<dbReference type="InterPro" id="IPR006058">
    <property type="entry name" value="2Fe2S_fd_BS"/>
</dbReference>
<evidence type="ECO:0000256" key="3">
    <source>
        <dbReference type="ARBA" id="ARBA00022505"/>
    </source>
</evidence>
<dbReference type="Pfam" id="PF20256">
    <property type="entry name" value="MoCoBD_2"/>
    <property type="match status" value="1"/>
</dbReference>
<feature type="binding site" evidence="15">
    <location>
        <position position="119"/>
    </location>
    <ligand>
        <name>[2Fe-2S] cluster</name>
        <dbReference type="ChEBI" id="CHEBI:190135"/>
        <label>2</label>
    </ligand>
</feature>
<evidence type="ECO:0000313" key="20">
    <source>
        <dbReference type="Proteomes" id="UP000822688"/>
    </source>
</evidence>
<feature type="binding site" evidence="14">
    <location>
        <begin position="392"/>
        <end position="396"/>
    </location>
    <ligand>
        <name>FAD</name>
        <dbReference type="ChEBI" id="CHEBI:57692"/>
    </ligand>
</feature>
<protein>
    <recommendedName>
        <fullName evidence="21">Aldehyde oxidase</fullName>
    </recommendedName>
</protein>
<dbReference type="InterPro" id="IPR036683">
    <property type="entry name" value="CO_DH_flav_C_dom_sf"/>
</dbReference>
<feature type="binding site" evidence="15">
    <location>
        <position position="169"/>
    </location>
    <ligand>
        <name>[2Fe-2S] cluster</name>
        <dbReference type="ChEBI" id="CHEBI:190135"/>
        <label>2</label>
    </ligand>
</feature>
<dbReference type="Pfam" id="PF01315">
    <property type="entry name" value="Ald_Xan_dh_C"/>
    <property type="match status" value="1"/>
</dbReference>
<feature type="binding site" evidence="15">
    <location>
        <position position="961"/>
    </location>
    <ligand>
        <name>Mo-molybdopterin</name>
        <dbReference type="ChEBI" id="CHEBI:71302"/>
    </ligand>
    <ligandPart>
        <name>Mo</name>
        <dbReference type="ChEBI" id="CHEBI:28685"/>
    </ligandPart>
</feature>
<feature type="domain" description="2Fe-2S ferredoxin-type" evidence="17">
    <location>
        <begin position="10"/>
        <end position="97"/>
    </location>
</feature>
<sequence length="1396" mass="150922">MAKGGDGAARPLVFALNGSRVELAEVDPSLTLLTYIRTRTGLRGTKRGCGEGGCGACVVMVSRYDPRTKNVEEITVNSCLTLLCSLDGCAVTTTEGLGNQQAGHHAIHKRMSGFHASQCGFCTPGMTMALYGTLRKSGSKSCNKPEANGACNLPLTAAEAERAIAGNICRCTGYRPLLDTCKSFCADVDVEDLGMHQFQNKNELPVYDSTRDPVFPPFLVEECEARETSSHDNHNVESAQTNGNGIHHETSEVQPRFKFSDSADAKDREKVWIDPESLTEVLKALRTYQGTEVKLVVGNTASGYYKDIKPNVYIDISKVDELLALRKTADGIEVGASVTISNFIEFLESVHGQESKATTNGVAGKNSATSVPDVLAAHLKKIASNHVRNWGSVGGNLMMAKLYNFESDIATILLGVGAQVKVVSSGSGGPVAKSTSLEDFIWNSALENGEVLQSIWIPLDGASSQDGSRVHFKTYRAASRPLGFALAYVNAAFFARASETVHGGVKLDDVRLALGAFGTEHAIRARRVENHLNGKSLTWDVILEAVRLLRSDVVPVKGTRKAEYRVSVAVSFLFQFLAPLLKDDDYVSKYNGLLSSGKQMITMTDEYYPVGQPSPKMASELQASGEAVYVDDIPAPADCLHAAFVLSEKALAKIQNVDVQPALQTPGAVAYISAADLPPNGQNVGVSMGALSKQGLFATDLVECVGHLIGVTVADTYDHAKEAAGRVKVDYDVKSVGPPVLSAKEAVERNSFFPVHFLVAGSFKPLNDITEGFAAGDMKLENVKVVTESQKHFYMETQTALAIPDEDNCMVVYTSTQTPDYVQRTVAEALGIPYHNVRVITRRVGGGFGGKVFRGTAVAVACALAAYKLRRPVRTSLDRNTDMIFIGGRSPTTSTFSVAFTKDGRITAVKAQVLVEAGYEQDFSSFLPGDFTHAFKKYNYGAVEIDFKICKTNLVPKTAMRGPGQTQGSHLAEAVIEHVAARLGLDPEIVREKNFHDVESLKKFFGEGAVGSPESYSLPAMWERLKDSMNWVDREHKVQKFNEQSTWMKRGLAMIPIIYSNLSASKSAMVSIFADGSIVLETPGVEIGQGLHTKVRQAASFALSKLFPKGRGIDLSRFRIVQMDTISVANGGVTSGSTTSEGCCAAVQAACEILVERLSPVYKQLQDAAPDGDVSWESLIAKAIYMVDLKVHHRYAPKQFLYLNYAAAASEVEVNLLTGETQILATDLVFDCGKSLNPAVDIGQIEGAFVQGIGFFVTEGVETENGRELADGTWGYKVPTIDTIPKRLHVELFNSPALQERVLSSKASGEAPFLLAGSVHSAIRKAILSARKERTKWISDSKPNDPDLGLNDFILDPPASIDRIKKLCGFDNVESYLASMASSVEDAKSQLHCIKT</sequence>
<dbReference type="InterPro" id="IPR002888">
    <property type="entry name" value="2Fe-2S-bd"/>
</dbReference>
<evidence type="ECO:0000256" key="13">
    <source>
        <dbReference type="PIRSR" id="PIRSR000127-1"/>
    </source>
</evidence>
<dbReference type="Gene3D" id="3.30.365.10">
    <property type="entry name" value="Aldehyde oxidase/xanthine dehydrogenase, molybdopterin binding domain"/>
    <property type="match status" value="4"/>
</dbReference>
<dbReference type="Pfam" id="PF01799">
    <property type="entry name" value="Fer2_2"/>
    <property type="match status" value="1"/>
</dbReference>
<evidence type="ECO:0000256" key="9">
    <source>
        <dbReference type="ARBA" id="ARBA00023004"/>
    </source>
</evidence>
<dbReference type="Pfam" id="PF03450">
    <property type="entry name" value="CO_deh_flav_C"/>
    <property type="match status" value="1"/>
</dbReference>
<evidence type="ECO:0008006" key="21">
    <source>
        <dbReference type="Google" id="ProtNLM"/>
    </source>
</evidence>
<dbReference type="InterPro" id="IPR036010">
    <property type="entry name" value="2Fe-2S_ferredoxin-like_sf"/>
</dbReference>
<dbReference type="InterPro" id="IPR016166">
    <property type="entry name" value="FAD-bd_PCMH"/>
</dbReference>
<feature type="binding site" evidence="15">
    <location>
        <position position="848"/>
    </location>
    <ligand>
        <name>Mo-molybdopterin</name>
        <dbReference type="ChEBI" id="CHEBI:71302"/>
    </ligand>
    <ligandPart>
        <name>Mo</name>
        <dbReference type="ChEBI" id="CHEBI:28685"/>
    </ligandPart>
</feature>
<dbReference type="PANTHER" id="PTHR11908">
    <property type="entry name" value="XANTHINE DEHYDROGENASE"/>
    <property type="match status" value="1"/>
</dbReference>
<name>A0A8T0GWU8_CERPU</name>
<dbReference type="GO" id="GO:0051537">
    <property type="term" value="F:2 iron, 2 sulfur cluster binding"/>
    <property type="evidence" value="ECO:0007669"/>
    <property type="project" value="UniProtKB-KW"/>
</dbReference>
<dbReference type="InterPro" id="IPR001041">
    <property type="entry name" value="2Fe-2S_ferredoxin-type"/>
</dbReference>
<feature type="region of interest" description="Disordered" evidence="16">
    <location>
        <begin position="229"/>
        <end position="248"/>
    </location>
</feature>
<dbReference type="PROSITE" id="PS51387">
    <property type="entry name" value="FAD_PCMH"/>
    <property type="match status" value="1"/>
</dbReference>
<feature type="binding site" evidence="14">
    <location>
        <position position="408"/>
    </location>
    <ligand>
        <name>FAD</name>
        <dbReference type="ChEBI" id="CHEBI:57692"/>
    </ligand>
</feature>
<dbReference type="Pfam" id="PF00111">
    <property type="entry name" value="Fer2"/>
    <property type="match status" value="1"/>
</dbReference>
<dbReference type="SUPFAM" id="SSF55447">
    <property type="entry name" value="CO dehydrogenase flavoprotein C-terminal domain-like"/>
    <property type="match status" value="1"/>
</dbReference>
<dbReference type="InterPro" id="IPR036856">
    <property type="entry name" value="Ald_Oxase/Xan_DH_a/b_sf"/>
</dbReference>
<proteinExistence type="inferred from homology"/>
<feature type="binding site" evidence="15">
    <location>
        <position position="817"/>
    </location>
    <ligand>
        <name>Mo-molybdopterin</name>
        <dbReference type="ChEBI" id="CHEBI:71302"/>
    </ligand>
    <ligandPart>
        <name>Mo</name>
        <dbReference type="ChEBI" id="CHEBI:28685"/>
    </ligandPart>
</feature>
<keyword evidence="6 15" id="KW-0479">Metal-binding</keyword>
<feature type="active site" description="Proton acceptor" evidence="13">
    <location>
        <position position="1310"/>
    </location>
</feature>
<dbReference type="InterPro" id="IPR046867">
    <property type="entry name" value="AldOxase/xan_DH_MoCoBD2"/>
</dbReference>
<dbReference type="EMBL" id="CM026429">
    <property type="protein sequence ID" value="KAG0564156.1"/>
    <property type="molecule type" value="Genomic_DNA"/>
</dbReference>
<dbReference type="InterPro" id="IPR002346">
    <property type="entry name" value="Mopterin_DH_FAD-bd"/>
</dbReference>
<organism evidence="19 20">
    <name type="scientific">Ceratodon purpureus</name>
    <name type="common">Fire moss</name>
    <name type="synonym">Dicranum purpureum</name>
    <dbReference type="NCBI Taxonomy" id="3225"/>
    <lineage>
        <taxon>Eukaryota</taxon>
        <taxon>Viridiplantae</taxon>
        <taxon>Streptophyta</taxon>
        <taxon>Embryophyta</taxon>
        <taxon>Bryophyta</taxon>
        <taxon>Bryophytina</taxon>
        <taxon>Bryopsida</taxon>
        <taxon>Dicranidae</taxon>
        <taxon>Pseudoditrichales</taxon>
        <taxon>Ditrichaceae</taxon>
        <taxon>Ceratodon</taxon>
    </lineage>
</organism>
<comment type="cofactor">
    <cofactor evidence="12">
        <name>[2Fe-2S] cluster</name>
        <dbReference type="ChEBI" id="CHEBI:190135"/>
    </cofactor>
</comment>
<feature type="binding site" evidence="15">
    <location>
        <position position="54"/>
    </location>
    <ligand>
        <name>[2Fe-2S] cluster</name>
        <dbReference type="ChEBI" id="CHEBI:190135"/>
        <label>1</label>
    </ligand>
</feature>
<evidence type="ECO:0000256" key="8">
    <source>
        <dbReference type="ARBA" id="ARBA00023002"/>
    </source>
</evidence>
<dbReference type="InterPro" id="IPR037165">
    <property type="entry name" value="AldOxase/xan_DH_Mopterin-bd_sf"/>
</dbReference>
<dbReference type="GO" id="GO:0071949">
    <property type="term" value="F:FAD binding"/>
    <property type="evidence" value="ECO:0007669"/>
    <property type="project" value="InterPro"/>
</dbReference>
<dbReference type="Gene3D" id="3.30.43.10">
    <property type="entry name" value="Uridine Diphospho-n-acetylenolpyruvylglucosamine Reductase, domain 2"/>
    <property type="match status" value="1"/>
</dbReference>
<dbReference type="SMART" id="SM01008">
    <property type="entry name" value="Ald_Xan_dh_C"/>
    <property type="match status" value="1"/>
</dbReference>
<keyword evidence="11" id="KW-0520">NAD</keyword>
<evidence type="ECO:0000259" key="17">
    <source>
        <dbReference type="PROSITE" id="PS51085"/>
    </source>
</evidence>
<keyword evidence="8" id="KW-0560">Oxidoreductase</keyword>
<dbReference type="InterPro" id="IPR016167">
    <property type="entry name" value="FAD-bd_PCMH_sub1"/>
</dbReference>
<comment type="caution">
    <text evidence="19">The sequence shown here is derived from an EMBL/GenBank/DDBJ whole genome shotgun (WGS) entry which is preliminary data.</text>
</comment>
<evidence type="ECO:0000256" key="15">
    <source>
        <dbReference type="PIRSR" id="PIRSR000127-3"/>
    </source>
</evidence>
<dbReference type="FunFam" id="3.10.20.30:FF:000012">
    <property type="entry name" value="Xanthine dehydrogenase/oxidase"/>
    <property type="match status" value="1"/>
</dbReference>
<evidence type="ECO:0000256" key="2">
    <source>
        <dbReference type="ARBA" id="ARBA00006849"/>
    </source>
</evidence>
<keyword evidence="10 15" id="KW-0411">Iron-sulfur</keyword>
<dbReference type="SUPFAM" id="SSF56176">
    <property type="entry name" value="FAD-binding/transporter-associated domain-like"/>
    <property type="match status" value="1"/>
</dbReference>
<feature type="binding site" evidence="15">
    <location>
        <position position="79"/>
    </location>
    <ligand>
        <name>[2Fe-2S] cluster</name>
        <dbReference type="ChEBI" id="CHEBI:190135"/>
        <label>1</label>
    </ligand>
</feature>
<evidence type="ECO:0000256" key="10">
    <source>
        <dbReference type="ARBA" id="ARBA00023014"/>
    </source>
</evidence>
<dbReference type="SUPFAM" id="SSF54665">
    <property type="entry name" value="CO dehydrogenase molybdoprotein N-domain-like"/>
    <property type="match status" value="1"/>
</dbReference>
<dbReference type="OrthoDB" id="8300278at2759"/>
<evidence type="ECO:0000256" key="4">
    <source>
        <dbReference type="ARBA" id="ARBA00022630"/>
    </source>
</evidence>
<evidence type="ECO:0000256" key="12">
    <source>
        <dbReference type="ARBA" id="ARBA00034078"/>
    </source>
</evidence>
<dbReference type="Gene3D" id="3.30.465.10">
    <property type="match status" value="1"/>
</dbReference>
<dbReference type="Gene3D" id="3.10.20.30">
    <property type="match status" value="1"/>
</dbReference>
<dbReference type="Gene3D" id="3.90.1170.50">
    <property type="entry name" value="Aldehyde oxidase/xanthine dehydrogenase, a/b hammerhead"/>
    <property type="match status" value="1"/>
</dbReference>
<dbReference type="InterPro" id="IPR036884">
    <property type="entry name" value="2Fe-2S-bd_dom_sf"/>
</dbReference>
<feature type="binding site" evidence="15">
    <location>
        <position position="57"/>
    </location>
    <ligand>
        <name>[2Fe-2S] cluster</name>
        <dbReference type="ChEBI" id="CHEBI:190135"/>
        <label>1</label>
    </ligand>
</feature>
<dbReference type="InterPro" id="IPR036318">
    <property type="entry name" value="FAD-bd_PCMH-like_sf"/>
</dbReference>
<dbReference type="Pfam" id="PF00941">
    <property type="entry name" value="FAD_binding_5"/>
    <property type="match status" value="1"/>
</dbReference>
<comment type="similarity">
    <text evidence="2">Belongs to the xanthine dehydrogenase family.</text>
</comment>
<evidence type="ECO:0000256" key="5">
    <source>
        <dbReference type="ARBA" id="ARBA00022714"/>
    </source>
</evidence>
<evidence type="ECO:0000256" key="6">
    <source>
        <dbReference type="ARBA" id="ARBA00022723"/>
    </source>
</evidence>
<dbReference type="InterPro" id="IPR016169">
    <property type="entry name" value="FAD-bd_PCMH_sub2"/>
</dbReference>
<dbReference type="Proteomes" id="UP000822688">
    <property type="component" value="Chromosome 8"/>
</dbReference>
<feature type="binding site" evidence="15">
    <location>
        <position position="171"/>
    </location>
    <ligand>
        <name>[2Fe-2S] cluster</name>
        <dbReference type="ChEBI" id="CHEBI:190135"/>
        <label>2</label>
    </ligand>
</feature>
<keyword evidence="3 15" id="KW-0500">Molybdenum</keyword>
<feature type="binding site" evidence="14">
    <location>
        <position position="476"/>
    </location>
    <ligand>
        <name>FAD</name>
        <dbReference type="ChEBI" id="CHEBI:57692"/>
    </ligand>
</feature>
<keyword evidence="4" id="KW-0285">Flavoprotein</keyword>
<comment type="cofactor">
    <cofactor evidence="15">
        <name>Mo-molybdopterin</name>
        <dbReference type="ChEBI" id="CHEBI:71302"/>
    </cofactor>
    <text evidence="15">Binds 1 Mo-molybdopterin (Mo-MPT) cofactor per subunit.</text>
</comment>